<keyword evidence="2" id="KW-1185">Reference proteome</keyword>
<evidence type="ECO:0008006" key="3">
    <source>
        <dbReference type="Google" id="ProtNLM"/>
    </source>
</evidence>
<reference evidence="1 2" key="1">
    <citation type="submission" date="2016-07" db="EMBL/GenBank/DDBJ databases">
        <title>Pervasive Adenine N6-methylation of Active Genes in Fungi.</title>
        <authorList>
            <consortium name="DOE Joint Genome Institute"/>
            <person name="Mondo S.J."/>
            <person name="Dannebaum R.O."/>
            <person name="Kuo R.C."/>
            <person name="Labutti K."/>
            <person name="Haridas S."/>
            <person name="Kuo A."/>
            <person name="Salamov A."/>
            <person name="Ahrendt S.R."/>
            <person name="Lipzen A."/>
            <person name="Sullivan W."/>
            <person name="Andreopoulos W.B."/>
            <person name="Clum A."/>
            <person name="Lindquist E."/>
            <person name="Daum C."/>
            <person name="Ramamoorthy G.K."/>
            <person name="Gryganskyi A."/>
            <person name="Culley D."/>
            <person name="Magnuson J.K."/>
            <person name="James T.Y."/>
            <person name="O'Malley M.A."/>
            <person name="Stajich J.E."/>
            <person name="Spatafora J.W."/>
            <person name="Visel A."/>
            <person name="Grigoriev I.V."/>
        </authorList>
    </citation>
    <scope>NUCLEOTIDE SEQUENCE [LARGE SCALE GENOMIC DNA]</scope>
    <source>
        <strain evidence="1 2">CBS 115471</strain>
    </source>
</reference>
<dbReference type="Proteomes" id="UP000193144">
    <property type="component" value="Unassembled WGS sequence"/>
</dbReference>
<dbReference type="OrthoDB" id="3200163at2759"/>
<evidence type="ECO:0000313" key="1">
    <source>
        <dbReference type="EMBL" id="ORY17759.1"/>
    </source>
</evidence>
<sequence>MLDIDGRSLLHFASDYARADICALLAGYGFRPEHMYGDLMPIEFHCSASFAEEPDDMSIATMRTLLYQTGDEIDLDTFGKRSFRRTYNPLAWLGTQAPNLFTGSELVMFYKILLRSFVRNFLTRYASHVDPVSFLTTVIPKNILQATEEESFDLLECLFWNVNIDDQEKSWNLGKAWLDLLALSGKDVEMHLTKEFENGWGGFLPSYRWAPRKVLVQHTEVHGWKLGWEFAYNEIDLGFELVSDFQRIAVDLYSYAGWPYL</sequence>
<comment type="caution">
    <text evidence="1">The sequence shown here is derived from an EMBL/GenBank/DDBJ whole genome shotgun (WGS) entry which is preliminary data.</text>
</comment>
<name>A0A1Y2A5G2_9PLEO</name>
<evidence type="ECO:0000313" key="2">
    <source>
        <dbReference type="Proteomes" id="UP000193144"/>
    </source>
</evidence>
<organism evidence="1 2">
    <name type="scientific">Clohesyomyces aquaticus</name>
    <dbReference type="NCBI Taxonomy" id="1231657"/>
    <lineage>
        <taxon>Eukaryota</taxon>
        <taxon>Fungi</taxon>
        <taxon>Dikarya</taxon>
        <taxon>Ascomycota</taxon>
        <taxon>Pezizomycotina</taxon>
        <taxon>Dothideomycetes</taxon>
        <taxon>Pleosporomycetidae</taxon>
        <taxon>Pleosporales</taxon>
        <taxon>Lindgomycetaceae</taxon>
        <taxon>Clohesyomyces</taxon>
    </lineage>
</organism>
<gene>
    <name evidence="1" type="ORF">BCR34DRAFT_610661</name>
</gene>
<dbReference type="AlphaFoldDB" id="A0A1Y2A5G2"/>
<protein>
    <recommendedName>
        <fullName evidence="3">Ankyrin repeat-containing domain protein</fullName>
    </recommendedName>
</protein>
<accession>A0A1Y2A5G2</accession>
<proteinExistence type="predicted"/>
<dbReference type="EMBL" id="MCFA01000010">
    <property type="protein sequence ID" value="ORY17759.1"/>
    <property type="molecule type" value="Genomic_DNA"/>
</dbReference>